<comment type="subcellular location">
    <subcellularLocation>
        <location evidence="1">Nucleus</location>
    </subcellularLocation>
</comment>
<dbReference type="SMART" id="SM00906">
    <property type="entry name" value="Fungal_trans"/>
    <property type="match status" value="1"/>
</dbReference>
<dbReference type="GO" id="GO:0000981">
    <property type="term" value="F:DNA-binding transcription factor activity, RNA polymerase II-specific"/>
    <property type="evidence" value="ECO:0007669"/>
    <property type="project" value="InterPro"/>
</dbReference>
<accession>A0A074XMW1</accession>
<dbReference type="InterPro" id="IPR001138">
    <property type="entry name" value="Zn2Cys6_DnaBD"/>
</dbReference>
<gene>
    <name evidence="6" type="ORF">M438DRAFT_332692</name>
</gene>
<dbReference type="PANTHER" id="PTHR31001:SF50">
    <property type="entry name" value="ZN(II)2CYS6 TRANSCRIPTION FACTOR (EUROFUNG)"/>
    <property type="match status" value="1"/>
</dbReference>
<dbReference type="EMBL" id="KL584977">
    <property type="protein sequence ID" value="KEQ86860.1"/>
    <property type="molecule type" value="Genomic_DNA"/>
</dbReference>
<dbReference type="InterPro" id="IPR007219">
    <property type="entry name" value="XnlR_reg_dom"/>
</dbReference>
<dbReference type="AlphaFoldDB" id="A0A074XMW1"/>
<dbReference type="Pfam" id="PF04082">
    <property type="entry name" value="Fungal_trans"/>
    <property type="match status" value="1"/>
</dbReference>
<dbReference type="CDD" id="cd00067">
    <property type="entry name" value="GAL4"/>
    <property type="match status" value="1"/>
</dbReference>
<feature type="compositionally biased region" description="Low complexity" evidence="4">
    <location>
        <begin position="208"/>
        <end position="223"/>
    </location>
</feature>
<keyword evidence="3" id="KW-0539">Nucleus</keyword>
<dbReference type="GO" id="GO:0008270">
    <property type="term" value="F:zinc ion binding"/>
    <property type="evidence" value="ECO:0007669"/>
    <property type="project" value="InterPro"/>
</dbReference>
<protein>
    <recommendedName>
        <fullName evidence="5">Zn(2)-C6 fungal-type domain-containing protein</fullName>
    </recommendedName>
</protein>
<organism evidence="6 7">
    <name type="scientific">Aureobasidium pullulans EXF-150</name>
    <dbReference type="NCBI Taxonomy" id="1043002"/>
    <lineage>
        <taxon>Eukaryota</taxon>
        <taxon>Fungi</taxon>
        <taxon>Dikarya</taxon>
        <taxon>Ascomycota</taxon>
        <taxon>Pezizomycotina</taxon>
        <taxon>Dothideomycetes</taxon>
        <taxon>Dothideomycetidae</taxon>
        <taxon>Dothideales</taxon>
        <taxon>Saccotheciaceae</taxon>
        <taxon>Aureobasidium</taxon>
    </lineage>
</organism>
<feature type="region of interest" description="Disordered" evidence="4">
    <location>
        <begin position="51"/>
        <end position="79"/>
    </location>
</feature>
<evidence type="ECO:0000256" key="4">
    <source>
        <dbReference type="SAM" id="MobiDB-lite"/>
    </source>
</evidence>
<dbReference type="RefSeq" id="XP_029763047.1">
    <property type="nucleotide sequence ID" value="XM_029903536.1"/>
</dbReference>
<dbReference type="SUPFAM" id="SSF57701">
    <property type="entry name" value="Zn2/Cys6 DNA-binding domain"/>
    <property type="match status" value="1"/>
</dbReference>
<feature type="domain" description="Zn(2)-C6 fungal-type" evidence="5">
    <location>
        <begin position="22"/>
        <end position="52"/>
    </location>
</feature>
<dbReference type="PROSITE" id="PS50048">
    <property type="entry name" value="ZN2_CY6_FUNGAL_2"/>
    <property type="match status" value="1"/>
</dbReference>
<proteinExistence type="predicted"/>
<keyword evidence="2" id="KW-0479">Metal-binding</keyword>
<dbReference type="Pfam" id="PF00172">
    <property type="entry name" value="Zn_clus"/>
    <property type="match status" value="1"/>
</dbReference>
<dbReference type="Proteomes" id="UP000030706">
    <property type="component" value="Unassembled WGS sequence"/>
</dbReference>
<reference evidence="6 7" key="1">
    <citation type="journal article" date="2014" name="BMC Genomics">
        <title>Genome sequencing of four Aureobasidium pullulans varieties: biotechnological potential, stress tolerance, and description of new species.</title>
        <authorList>
            <person name="Gostin Ar C."/>
            <person name="Ohm R.A."/>
            <person name="Kogej T."/>
            <person name="Sonjak S."/>
            <person name="Turk M."/>
            <person name="Zajc J."/>
            <person name="Zalar P."/>
            <person name="Grube M."/>
            <person name="Sun H."/>
            <person name="Han J."/>
            <person name="Sharma A."/>
            <person name="Chiniquy J."/>
            <person name="Ngan C.Y."/>
            <person name="Lipzen A."/>
            <person name="Barry K."/>
            <person name="Grigoriev I.V."/>
            <person name="Gunde-Cimerman N."/>
        </authorList>
    </citation>
    <scope>NUCLEOTIDE SEQUENCE [LARGE SCALE GENOMIC DNA]</scope>
    <source>
        <strain evidence="6 7">EXF-150</strain>
    </source>
</reference>
<sequence length="809" mass="90041">MSAEADLSSAFLDGQTKPPAGACNSCRRRKLKCDKKLDGCANCAKGQIPCIYPSSSPEQVKRKRGPYQKNKSQRERQLEHTVRDMASKYAELENRILPRRDSSVNHDFTPPSEESSSEGVYASTLPAVSSSTSSRQGVSSIVSSSIDGDLALPQFLQSSLGCNPSGKDTPLSNRFWTPFSKDFVQVTQAVDESSSALHNSNVATPEQVTSGPSSGTASASPVSDLRSLHPSVTDILECWRIYTLKVEPMIRLLHPPSFERRLLAAISDLDHVTGGMELLMFSICFAAVTCISPEDVQLQFYESKENLLKKSKYAIRKAMVDVNFMASRDIQTLQGLVIYLLLLRHQDDEDVLWTLTGTAVRMAQLMDLSNDSPRLKLSPFEVQMRRRLWWTICRLDLRTAEAYGLQPSLLETRSRDTLPLNVNDLDLYPEAIEAPVPRTGITDMTLPLAGYEITRLVSTINIPDSFDFDADGADARMNQAIARKMRMVGECQSRLQSDYLQYANPSGPFDWMITTFTRLMLTKCTLLIFHPLNGAATRPLTPEVKDQLFSASIDTVQYSHALKFEPRIEKWAWFFRGFVQWHALAYVAAELGHRTGTSEVDRAWKVLDEVLENKHATSKGSDKSALWKPMRWLIQRAREVRIADLKSRTDPSSATMFDACGGETRSDLTNVGFAEANFGDIAEVGVSEPQTSSLTPSMASRDTVNDGSNSFMDFVQASDSNKALAFLPEQAPNKSYAANYPFGSSTAPVMFDGSNSNLANVDFTGVLNDFSPSTFQDLMSDNQQPELDLLEQLSSENWMDLARSWDMEF</sequence>
<evidence type="ECO:0000256" key="3">
    <source>
        <dbReference type="ARBA" id="ARBA00023242"/>
    </source>
</evidence>
<dbReference type="Gene3D" id="4.10.240.10">
    <property type="entry name" value="Zn(2)-C6 fungal-type DNA-binding domain"/>
    <property type="match status" value="1"/>
</dbReference>
<dbReference type="CDD" id="cd12148">
    <property type="entry name" value="fungal_TF_MHR"/>
    <property type="match status" value="1"/>
</dbReference>
<dbReference type="InterPro" id="IPR050613">
    <property type="entry name" value="Sec_Metabolite_Reg"/>
</dbReference>
<evidence type="ECO:0000256" key="2">
    <source>
        <dbReference type="ARBA" id="ARBA00022723"/>
    </source>
</evidence>
<evidence type="ECO:0000313" key="7">
    <source>
        <dbReference type="Proteomes" id="UP000030706"/>
    </source>
</evidence>
<keyword evidence="7" id="KW-1185">Reference proteome</keyword>
<dbReference type="SMART" id="SM00066">
    <property type="entry name" value="GAL4"/>
    <property type="match status" value="1"/>
</dbReference>
<dbReference type="OrthoDB" id="424974at2759"/>
<dbReference type="InterPro" id="IPR036864">
    <property type="entry name" value="Zn2-C6_fun-type_DNA-bd_sf"/>
</dbReference>
<dbReference type="PANTHER" id="PTHR31001">
    <property type="entry name" value="UNCHARACTERIZED TRANSCRIPTIONAL REGULATORY PROTEIN"/>
    <property type="match status" value="1"/>
</dbReference>
<evidence type="ECO:0000256" key="1">
    <source>
        <dbReference type="ARBA" id="ARBA00004123"/>
    </source>
</evidence>
<dbReference type="PROSITE" id="PS00463">
    <property type="entry name" value="ZN2_CY6_FUNGAL_1"/>
    <property type="match status" value="1"/>
</dbReference>
<dbReference type="GO" id="GO:0006351">
    <property type="term" value="P:DNA-templated transcription"/>
    <property type="evidence" value="ECO:0007669"/>
    <property type="project" value="InterPro"/>
</dbReference>
<feature type="region of interest" description="Disordered" evidence="4">
    <location>
        <begin position="98"/>
        <end position="121"/>
    </location>
</feature>
<feature type="compositionally biased region" description="Polar residues" evidence="4">
    <location>
        <begin position="195"/>
        <end position="207"/>
    </location>
</feature>
<dbReference type="GO" id="GO:0005634">
    <property type="term" value="C:nucleus"/>
    <property type="evidence" value="ECO:0007669"/>
    <property type="project" value="UniProtKB-SubCell"/>
</dbReference>
<dbReference type="GeneID" id="40745842"/>
<dbReference type="HOGENOM" id="CLU_004083_7_2_1"/>
<feature type="region of interest" description="Disordered" evidence="4">
    <location>
        <begin position="1"/>
        <end position="23"/>
    </location>
</feature>
<feature type="region of interest" description="Disordered" evidence="4">
    <location>
        <begin position="195"/>
        <end position="225"/>
    </location>
</feature>
<name>A0A074XMW1_AURPU</name>
<dbReference type="STRING" id="1043002.A0A074XMW1"/>
<evidence type="ECO:0000313" key="6">
    <source>
        <dbReference type="EMBL" id="KEQ86860.1"/>
    </source>
</evidence>
<evidence type="ECO:0000259" key="5">
    <source>
        <dbReference type="PROSITE" id="PS50048"/>
    </source>
</evidence>
<dbReference type="GO" id="GO:0003677">
    <property type="term" value="F:DNA binding"/>
    <property type="evidence" value="ECO:0007669"/>
    <property type="project" value="InterPro"/>
</dbReference>